<proteinExistence type="predicted"/>
<sequence length="43" mass="4752">MLGFASELELRNKALPISGFVVKLVHKSENLSKPGCLERRLGI</sequence>
<dbReference type="Proteomes" id="UP000218160">
    <property type="component" value="Chromosome 1"/>
</dbReference>
<organism evidence="1 2">
    <name type="scientific">Candidatus Enterovibrio altilux</name>
    <dbReference type="NCBI Taxonomy" id="1927128"/>
    <lineage>
        <taxon>Bacteria</taxon>
        <taxon>Pseudomonadati</taxon>
        <taxon>Pseudomonadota</taxon>
        <taxon>Gammaproteobacteria</taxon>
        <taxon>Vibrionales</taxon>
        <taxon>Vibrionaceae</taxon>
        <taxon>Enterovibrio</taxon>
    </lineage>
</organism>
<gene>
    <name evidence="1" type="ORF">BTN50_1054</name>
</gene>
<name>A0A291B978_9GAMM</name>
<reference evidence="2" key="1">
    <citation type="submission" date="2017-04" db="EMBL/GenBank/DDBJ databases">
        <title>Genome evolution of the luminous symbionts of deep sea anglerfish.</title>
        <authorList>
            <person name="Hendry T.A."/>
        </authorList>
    </citation>
    <scope>NUCLEOTIDE SEQUENCE [LARGE SCALE GENOMIC DNA]</scope>
</reference>
<accession>A0A291B978</accession>
<dbReference type="KEGG" id="elux:BTN50_1054"/>
<evidence type="ECO:0000313" key="2">
    <source>
        <dbReference type="Proteomes" id="UP000218160"/>
    </source>
</evidence>
<dbReference type="EMBL" id="CP020660">
    <property type="protein sequence ID" value="ATF09555.1"/>
    <property type="molecule type" value="Genomic_DNA"/>
</dbReference>
<dbReference type="AlphaFoldDB" id="A0A291B978"/>
<protein>
    <submittedName>
        <fullName evidence="1">Uncharacterized protein</fullName>
    </submittedName>
</protein>
<keyword evidence="2" id="KW-1185">Reference proteome</keyword>
<evidence type="ECO:0000313" key="1">
    <source>
        <dbReference type="EMBL" id="ATF09555.1"/>
    </source>
</evidence>